<reference evidence="3" key="2">
    <citation type="submission" date="2019-09" db="UniProtKB">
        <authorList>
            <consortium name="WormBaseParasite"/>
        </authorList>
    </citation>
    <scope>IDENTIFICATION</scope>
</reference>
<reference evidence="1 2" key="1">
    <citation type="submission" date="2018-11" db="EMBL/GenBank/DDBJ databases">
        <authorList>
            <consortium name="Pathogen Informatics"/>
        </authorList>
    </citation>
    <scope>NUCLEOTIDE SEQUENCE [LARGE SCALE GENOMIC DNA]</scope>
</reference>
<gene>
    <name evidence="1" type="ORF">HPBE_LOCUS5521</name>
</gene>
<name>A0A183FG02_HELPZ</name>
<organism evidence="2 3">
    <name type="scientific">Heligmosomoides polygyrus</name>
    <name type="common">Parasitic roundworm</name>
    <dbReference type="NCBI Taxonomy" id="6339"/>
    <lineage>
        <taxon>Eukaryota</taxon>
        <taxon>Metazoa</taxon>
        <taxon>Ecdysozoa</taxon>
        <taxon>Nematoda</taxon>
        <taxon>Chromadorea</taxon>
        <taxon>Rhabditida</taxon>
        <taxon>Rhabditina</taxon>
        <taxon>Rhabditomorpha</taxon>
        <taxon>Strongyloidea</taxon>
        <taxon>Heligmosomidae</taxon>
        <taxon>Heligmosomoides</taxon>
    </lineage>
</organism>
<keyword evidence="2" id="KW-1185">Reference proteome</keyword>
<protein>
    <submittedName>
        <fullName evidence="1 3">Uncharacterized protein</fullName>
    </submittedName>
</protein>
<dbReference type="Proteomes" id="UP000050761">
    <property type="component" value="Unassembled WGS sequence"/>
</dbReference>
<dbReference type="WBParaSite" id="HPBE_0000552001-mRNA-1">
    <property type="protein sequence ID" value="HPBE_0000552001-mRNA-1"/>
    <property type="gene ID" value="HPBE_0000552001"/>
</dbReference>
<dbReference type="AlphaFoldDB" id="A0A183FG02"/>
<sequence length="72" mass="8408">MPTCSARPRLAMHDCRRVRHVYGIARHGCRRVQHVYGIARHGCRRVQHVYGSPCTMSMFNNRFQYAVPPLQL</sequence>
<proteinExistence type="predicted"/>
<evidence type="ECO:0000313" key="1">
    <source>
        <dbReference type="EMBL" id="VDO64888.1"/>
    </source>
</evidence>
<dbReference type="EMBL" id="UZAH01025487">
    <property type="protein sequence ID" value="VDO64888.1"/>
    <property type="molecule type" value="Genomic_DNA"/>
</dbReference>
<accession>A0A183FG02</accession>
<evidence type="ECO:0000313" key="2">
    <source>
        <dbReference type="Proteomes" id="UP000050761"/>
    </source>
</evidence>
<accession>A0A3P8AK90</accession>
<evidence type="ECO:0000313" key="3">
    <source>
        <dbReference type="WBParaSite" id="HPBE_0000552001-mRNA-1"/>
    </source>
</evidence>